<dbReference type="InterPro" id="IPR011701">
    <property type="entry name" value="MFS"/>
</dbReference>
<dbReference type="PANTHER" id="PTHR42718">
    <property type="entry name" value="MAJOR FACILITATOR SUPERFAMILY MULTIDRUG TRANSPORTER MFSC"/>
    <property type="match status" value="1"/>
</dbReference>
<feature type="transmembrane region" description="Helical" evidence="8">
    <location>
        <begin position="140"/>
        <end position="164"/>
    </location>
</feature>
<dbReference type="SUPFAM" id="SSF103473">
    <property type="entry name" value="MFS general substrate transporter"/>
    <property type="match status" value="1"/>
</dbReference>
<protein>
    <submittedName>
        <fullName evidence="10">MFS transporter</fullName>
    </submittedName>
</protein>
<dbReference type="Gene3D" id="1.20.1720.10">
    <property type="entry name" value="Multidrug resistance protein D"/>
    <property type="match status" value="1"/>
</dbReference>
<feature type="transmembrane region" description="Helical" evidence="8">
    <location>
        <begin position="361"/>
        <end position="387"/>
    </location>
</feature>
<dbReference type="NCBIfam" id="TIGR00711">
    <property type="entry name" value="efflux_EmrB"/>
    <property type="match status" value="1"/>
</dbReference>
<dbReference type="EMBL" id="BOMN01000146">
    <property type="protein sequence ID" value="GIE26531.1"/>
    <property type="molecule type" value="Genomic_DNA"/>
</dbReference>
<feature type="transmembrane region" description="Helical" evidence="8">
    <location>
        <begin position="230"/>
        <end position="249"/>
    </location>
</feature>
<feature type="transmembrane region" description="Helical" evidence="8">
    <location>
        <begin position="308"/>
        <end position="329"/>
    </location>
</feature>
<feature type="transmembrane region" description="Helical" evidence="8">
    <location>
        <begin position="51"/>
        <end position="70"/>
    </location>
</feature>
<dbReference type="RefSeq" id="WP_203843437.1">
    <property type="nucleotide sequence ID" value="NZ_BAAATV010000036.1"/>
</dbReference>
<comment type="caution">
    <text evidence="10">The sequence shown here is derived from an EMBL/GenBank/DDBJ whole genome shotgun (WGS) entry which is preliminary data.</text>
</comment>
<dbReference type="Gene3D" id="1.20.1250.20">
    <property type="entry name" value="MFS general substrate transporter like domains"/>
    <property type="match status" value="1"/>
</dbReference>
<keyword evidence="11" id="KW-1185">Reference proteome</keyword>
<feature type="compositionally biased region" description="Low complexity" evidence="7">
    <location>
        <begin position="482"/>
        <end position="501"/>
    </location>
</feature>
<evidence type="ECO:0000313" key="10">
    <source>
        <dbReference type="EMBL" id="GIE26531.1"/>
    </source>
</evidence>
<feature type="transmembrane region" description="Helical" evidence="8">
    <location>
        <begin position="202"/>
        <end position="224"/>
    </location>
</feature>
<organism evidence="10 11">
    <name type="scientific">Winogradskya humida</name>
    <dbReference type="NCBI Taxonomy" id="113566"/>
    <lineage>
        <taxon>Bacteria</taxon>
        <taxon>Bacillati</taxon>
        <taxon>Actinomycetota</taxon>
        <taxon>Actinomycetes</taxon>
        <taxon>Micromonosporales</taxon>
        <taxon>Micromonosporaceae</taxon>
        <taxon>Winogradskya</taxon>
    </lineage>
</organism>
<feature type="transmembrane region" description="Helical" evidence="8">
    <location>
        <begin position="107"/>
        <end position="128"/>
    </location>
</feature>
<keyword evidence="4 8" id="KW-0812">Transmembrane</keyword>
<comment type="subcellular location">
    <subcellularLocation>
        <location evidence="1">Cell membrane</location>
        <topology evidence="1">Multi-pass membrane protein</topology>
    </subcellularLocation>
</comment>
<feature type="transmembrane region" description="Helical" evidence="8">
    <location>
        <begin position="408"/>
        <end position="429"/>
    </location>
</feature>
<dbReference type="Proteomes" id="UP000603200">
    <property type="component" value="Unassembled WGS sequence"/>
</dbReference>
<proteinExistence type="predicted"/>
<feature type="compositionally biased region" description="Basic and acidic residues" evidence="7">
    <location>
        <begin position="462"/>
        <end position="474"/>
    </location>
</feature>
<feature type="transmembrane region" description="Helical" evidence="8">
    <location>
        <begin position="270"/>
        <end position="296"/>
    </location>
</feature>
<dbReference type="InterPro" id="IPR020846">
    <property type="entry name" value="MFS_dom"/>
</dbReference>
<feature type="region of interest" description="Disordered" evidence="7">
    <location>
        <begin position="457"/>
        <end position="508"/>
    </location>
</feature>
<feature type="transmembrane region" description="Helical" evidence="8">
    <location>
        <begin position="82"/>
        <end position="101"/>
    </location>
</feature>
<feature type="transmembrane region" description="Helical" evidence="8">
    <location>
        <begin position="170"/>
        <end position="190"/>
    </location>
</feature>
<evidence type="ECO:0000256" key="7">
    <source>
        <dbReference type="SAM" id="MobiDB-lite"/>
    </source>
</evidence>
<keyword evidence="5 8" id="KW-1133">Transmembrane helix</keyword>
<dbReference type="PRINTS" id="PR01036">
    <property type="entry name" value="TCRTETB"/>
</dbReference>
<dbReference type="PROSITE" id="PS50850">
    <property type="entry name" value="MFS"/>
    <property type="match status" value="1"/>
</dbReference>
<evidence type="ECO:0000256" key="5">
    <source>
        <dbReference type="ARBA" id="ARBA00022989"/>
    </source>
</evidence>
<keyword evidence="6 8" id="KW-0472">Membrane</keyword>
<dbReference type="InterPro" id="IPR004638">
    <property type="entry name" value="EmrB-like"/>
</dbReference>
<evidence type="ECO:0000259" key="9">
    <source>
        <dbReference type="PROSITE" id="PS50850"/>
    </source>
</evidence>
<evidence type="ECO:0000256" key="4">
    <source>
        <dbReference type="ARBA" id="ARBA00022692"/>
    </source>
</evidence>
<evidence type="ECO:0000256" key="8">
    <source>
        <dbReference type="SAM" id="Phobius"/>
    </source>
</evidence>
<sequence>MTVTAEAKLSPQVRMALLALLVGGIAAILDSTMVTLAVHTLTVELHSSTGTIQWVTTGFLLAMAVAIPVTGWAERRWGGKQAWMAALTLFVLASVLCAVAWNDLALIGFRVLQGFGAGLIFPLMQTLAVRAAGGRVSSRLMASVTLPIALGPILGPVFGGIILHWLSWRWLFLVNVPLIAVGLVLAWRFLPADRPGPAARRSRLDVTGLALLAPALAGILLGLSQLPGKGAAALVPLLAGVALLAAFIVRAARPGAGQPIVDIRLLRLRSLGSASAVLFTAGAAMYAAMFLLPLYFQQLRGDSVLEAGLLLIPQGVGALAARFVVGGLVDRYGARAVTIASFLLAAAATVPFALAGPGTNLWWLSAVLLVRGVGIGAVLIPPMSVAYRDIAPADIPHATMNTRIGQQVGASFGTAIVAVALQATLGTTSAGAFRGAFWCAIAITVLAIIPAIILPTNNPKTTRPESDPATRRQSDPAGRLESSPTARPESSPAARPDSRAAGVMVTKR</sequence>
<feature type="transmembrane region" description="Helical" evidence="8">
    <location>
        <begin position="435"/>
        <end position="454"/>
    </location>
</feature>
<evidence type="ECO:0000256" key="3">
    <source>
        <dbReference type="ARBA" id="ARBA00022475"/>
    </source>
</evidence>
<accession>A0ABQ4A6M7</accession>
<evidence type="ECO:0000256" key="2">
    <source>
        <dbReference type="ARBA" id="ARBA00022448"/>
    </source>
</evidence>
<dbReference type="CDD" id="cd17503">
    <property type="entry name" value="MFS_LmrB_MDR_like"/>
    <property type="match status" value="1"/>
</dbReference>
<dbReference type="Pfam" id="PF07690">
    <property type="entry name" value="MFS_1"/>
    <property type="match status" value="1"/>
</dbReference>
<feature type="transmembrane region" description="Helical" evidence="8">
    <location>
        <begin position="336"/>
        <end position="355"/>
    </location>
</feature>
<evidence type="ECO:0000313" key="11">
    <source>
        <dbReference type="Proteomes" id="UP000603200"/>
    </source>
</evidence>
<dbReference type="InterPro" id="IPR036259">
    <property type="entry name" value="MFS_trans_sf"/>
</dbReference>
<keyword evidence="3" id="KW-1003">Cell membrane</keyword>
<gene>
    <name evidence="10" type="ORF">Ahu01nite_096330</name>
</gene>
<reference evidence="10 11" key="1">
    <citation type="submission" date="2021-01" db="EMBL/GenBank/DDBJ databases">
        <title>Whole genome shotgun sequence of Actinoplanes humidus NBRC 14915.</title>
        <authorList>
            <person name="Komaki H."/>
            <person name="Tamura T."/>
        </authorList>
    </citation>
    <scope>NUCLEOTIDE SEQUENCE [LARGE SCALE GENOMIC DNA]</scope>
    <source>
        <strain evidence="10 11">NBRC 14915</strain>
    </source>
</reference>
<dbReference type="PANTHER" id="PTHR42718:SF46">
    <property type="entry name" value="BLR6921 PROTEIN"/>
    <property type="match status" value="1"/>
</dbReference>
<evidence type="ECO:0000256" key="6">
    <source>
        <dbReference type="ARBA" id="ARBA00023136"/>
    </source>
</evidence>
<keyword evidence="2" id="KW-0813">Transport</keyword>
<feature type="domain" description="Major facilitator superfamily (MFS) profile" evidence="9">
    <location>
        <begin position="16"/>
        <end position="459"/>
    </location>
</feature>
<feature type="transmembrane region" description="Helical" evidence="8">
    <location>
        <begin position="16"/>
        <end position="39"/>
    </location>
</feature>
<name>A0ABQ4A6M7_9ACTN</name>
<evidence type="ECO:0000256" key="1">
    <source>
        <dbReference type="ARBA" id="ARBA00004651"/>
    </source>
</evidence>